<keyword evidence="1" id="KW-1277">Toxin-antitoxin system</keyword>
<evidence type="ECO:0000256" key="2">
    <source>
        <dbReference type="ARBA" id="ARBA00022722"/>
    </source>
</evidence>
<dbReference type="PANTHER" id="PTHR33397:SF3">
    <property type="entry name" value="MRNA NUCLEASE HEPT"/>
    <property type="match status" value="1"/>
</dbReference>
<keyword evidence="3" id="KW-0378">Hydrolase</keyword>
<dbReference type="KEGG" id="dov:DSCO28_18940"/>
<gene>
    <name evidence="5" type="ORF">DSCO28_18940</name>
</gene>
<evidence type="ECO:0000313" key="6">
    <source>
        <dbReference type="Proteomes" id="UP000425960"/>
    </source>
</evidence>
<dbReference type="Pfam" id="PF01934">
    <property type="entry name" value="HepT-like"/>
    <property type="match status" value="1"/>
</dbReference>
<protein>
    <recommendedName>
        <fullName evidence="7">DUF86 domain-containing protein</fullName>
    </recommendedName>
</protein>
<dbReference type="NCBIfam" id="NF047751">
    <property type="entry name" value="HepT_toxin"/>
    <property type="match status" value="1"/>
</dbReference>
<dbReference type="GO" id="GO:0004540">
    <property type="term" value="F:RNA nuclease activity"/>
    <property type="evidence" value="ECO:0007669"/>
    <property type="project" value="InterPro"/>
</dbReference>
<dbReference type="InterPro" id="IPR008201">
    <property type="entry name" value="HepT-like"/>
</dbReference>
<accession>A0A5K7ZGK7</accession>
<reference evidence="5 6" key="1">
    <citation type="submission" date="2019-11" db="EMBL/GenBank/DDBJ databases">
        <title>Comparative genomics of hydrocarbon-degrading Desulfosarcina strains.</title>
        <authorList>
            <person name="Watanabe M."/>
            <person name="Kojima H."/>
            <person name="Fukui M."/>
        </authorList>
    </citation>
    <scope>NUCLEOTIDE SEQUENCE [LARGE SCALE GENOMIC DNA]</scope>
    <source>
        <strain evidence="5 6">28bB2T</strain>
    </source>
</reference>
<dbReference type="RefSeq" id="WP_155322065.1">
    <property type="nucleotide sequence ID" value="NZ_AP021876.1"/>
</dbReference>
<dbReference type="GO" id="GO:0016787">
    <property type="term" value="F:hydrolase activity"/>
    <property type="evidence" value="ECO:0007669"/>
    <property type="project" value="UniProtKB-KW"/>
</dbReference>
<dbReference type="InterPro" id="IPR037038">
    <property type="entry name" value="HepT-like_sf"/>
</dbReference>
<evidence type="ECO:0000256" key="4">
    <source>
        <dbReference type="ARBA" id="ARBA00024207"/>
    </source>
</evidence>
<keyword evidence="2" id="KW-0540">Nuclease</keyword>
<evidence type="ECO:0008006" key="7">
    <source>
        <dbReference type="Google" id="ProtNLM"/>
    </source>
</evidence>
<dbReference type="Gene3D" id="1.20.120.580">
    <property type="entry name" value="bsu32300-like"/>
    <property type="match status" value="1"/>
</dbReference>
<dbReference type="GO" id="GO:0110001">
    <property type="term" value="C:toxin-antitoxin complex"/>
    <property type="evidence" value="ECO:0007669"/>
    <property type="project" value="InterPro"/>
</dbReference>
<evidence type="ECO:0000313" key="5">
    <source>
        <dbReference type="EMBL" id="BBO81328.1"/>
    </source>
</evidence>
<comment type="similarity">
    <text evidence="4">Belongs to the HepT RNase toxin family.</text>
</comment>
<evidence type="ECO:0000256" key="1">
    <source>
        <dbReference type="ARBA" id="ARBA00022649"/>
    </source>
</evidence>
<dbReference type="PANTHER" id="PTHR33397">
    <property type="entry name" value="UPF0331 PROTEIN YUTE"/>
    <property type="match status" value="1"/>
</dbReference>
<dbReference type="EMBL" id="AP021876">
    <property type="protein sequence ID" value="BBO81328.1"/>
    <property type="molecule type" value="Genomic_DNA"/>
</dbReference>
<sequence length="142" mass="16883">MVDETLILRKLSELEEYTSQIQGFRSISVEDYKSDWKSQRIIERTLQMMIETCVDIAGHIISDQKYRIPESYADAFIVLKENGILGTNIFRTMEQIAKFRNVIVHYYDRVDAEIVVGILRKRLEDFDRYKDTIVDWLKNRKV</sequence>
<proteinExistence type="inferred from homology"/>
<name>A0A5K7ZGK7_9BACT</name>
<dbReference type="Proteomes" id="UP000425960">
    <property type="component" value="Chromosome"/>
</dbReference>
<dbReference type="AlphaFoldDB" id="A0A5K7ZGK7"/>
<evidence type="ECO:0000256" key="3">
    <source>
        <dbReference type="ARBA" id="ARBA00022801"/>
    </source>
</evidence>
<dbReference type="InterPro" id="IPR052379">
    <property type="entry name" value="Type_VII_TA_RNase"/>
</dbReference>
<organism evidence="5 6">
    <name type="scientific">Desulfosarcina ovata subsp. sediminis</name>
    <dbReference type="NCBI Taxonomy" id="885957"/>
    <lineage>
        <taxon>Bacteria</taxon>
        <taxon>Pseudomonadati</taxon>
        <taxon>Thermodesulfobacteriota</taxon>
        <taxon>Desulfobacteria</taxon>
        <taxon>Desulfobacterales</taxon>
        <taxon>Desulfosarcinaceae</taxon>
        <taxon>Desulfosarcina</taxon>
    </lineage>
</organism>